<reference evidence="3 4" key="1">
    <citation type="submission" date="2020-03" db="EMBL/GenBank/DDBJ databases">
        <title>Metagenomic, metatranscriptomic, and metabolomic analyses revealed the key microbes and metabolic features during the fermentation of ganjang, Korean traditional soy sauce.</title>
        <authorList>
            <person name="Chun B.H."/>
            <person name="Jeon C.O."/>
        </authorList>
    </citation>
    <scope>NUCLEOTIDE SEQUENCE [LARGE SCALE GENOMIC DNA]</scope>
    <source>
        <strain evidence="3 4">KG14</strain>
    </source>
</reference>
<name>A0A851HWQ3_9GAMM</name>
<dbReference type="InterPro" id="IPR051544">
    <property type="entry name" value="TPS_OM_transporter"/>
</dbReference>
<evidence type="ECO:0000256" key="1">
    <source>
        <dbReference type="SAM" id="SignalP"/>
    </source>
</evidence>
<evidence type="ECO:0000313" key="3">
    <source>
        <dbReference type="EMBL" id="NWN91405.1"/>
    </source>
</evidence>
<proteinExistence type="predicted"/>
<dbReference type="EMBL" id="JABEVQ010000004">
    <property type="protein sequence ID" value="NWN91405.1"/>
    <property type="molecule type" value="Genomic_DNA"/>
</dbReference>
<feature type="chain" id="PRO_5032491515" description="Haemolysin activator HlyB C-terminal domain-containing protein" evidence="1">
    <location>
        <begin position="21"/>
        <end position="384"/>
    </location>
</feature>
<accession>A0A851HWQ3</accession>
<dbReference type="Proteomes" id="UP000536442">
    <property type="component" value="Unassembled WGS sequence"/>
</dbReference>
<dbReference type="GO" id="GO:0008320">
    <property type="term" value="F:protein transmembrane transporter activity"/>
    <property type="evidence" value="ECO:0007669"/>
    <property type="project" value="TreeGrafter"/>
</dbReference>
<keyword evidence="4" id="KW-1185">Reference proteome</keyword>
<feature type="signal peptide" evidence="1">
    <location>
        <begin position="1"/>
        <end position="20"/>
    </location>
</feature>
<sequence>MRYVLLTALVLSFVVGPASANNRKITPGSPLWDLYPADLLQSVSRYVASHVEFSGDSRQTRDKADGRIQLTSNNLIWSQHELGLDFSDSVTREGGEESTTLALRYSFPVAGANFRLELENSDYSGAESGAGQRYDVHGEQQVFKITGNRPLWSWEGLEVGSVFSHSSGSNSEFEDAMWVEDSTHQLSSFGLEGQVSMDLAGGLYATTSFTAISGMDSEKTVSSSGYRSEVDGFHKLALEATLSREVLDWNLGLNGRYQFAPDDLPSSEYLTVAGPGLIRGFNNQTVEVAEGGLLKMQARSPGYHWPFASRFNSAVTFSLLQGWAPYSAAQADRYGSTSSGEISLELYSRDFRADMSIGQMLNASNTALLMPVTPDLSFSVSVGI</sequence>
<dbReference type="PANTHER" id="PTHR34597">
    <property type="entry name" value="SLR1661 PROTEIN"/>
    <property type="match status" value="1"/>
</dbReference>
<dbReference type="PANTHER" id="PTHR34597:SF3">
    <property type="entry name" value="OUTER MEMBRANE TRANSPORTER CDIB"/>
    <property type="match status" value="1"/>
</dbReference>
<evidence type="ECO:0000259" key="2">
    <source>
        <dbReference type="Pfam" id="PF03865"/>
    </source>
</evidence>
<evidence type="ECO:0000313" key="4">
    <source>
        <dbReference type="Proteomes" id="UP000536442"/>
    </source>
</evidence>
<organism evidence="3 4">
    <name type="scientific">Marinobacter adhaerens</name>
    <dbReference type="NCBI Taxonomy" id="1033846"/>
    <lineage>
        <taxon>Bacteria</taxon>
        <taxon>Pseudomonadati</taxon>
        <taxon>Pseudomonadota</taxon>
        <taxon>Gammaproteobacteria</taxon>
        <taxon>Pseudomonadales</taxon>
        <taxon>Marinobacteraceae</taxon>
        <taxon>Marinobacter</taxon>
    </lineage>
</organism>
<dbReference type="InterPro" id="IPR005565">
    <property type="entry name" value="Hemolysn_activator_HlyB_C"/>
</dbReference>
<dbReference type="GO" id="GO:0046819">
    <property type="term" value="P:protein secretion by the type V secretion system"/>
    <property type="evidence" value="ECO:0007669"/>
    <property type="project" value="TreeGrafter"/>
</dbReference>
<feature type="domain" description="Haemolysin activator HlyB C-terminal" evidence="2">
    <location>
        <begin position="59"/>
        <end position="294"/>
    </location>
</feature>
<gene>
    <name evidence="3" type="ORF">HLV39_07840</name>
</gene>
<dbReference type="Pfam" id="PF03865">
    <property type="entry name" value="ShlB"/>
    <property type="match status" value="1"/>
</dbReference>
<dbReference type="GO" id="GO:0098046">
    <property type="term" value="C:type V protein secretion system complex"/>
    <property type="evidence" value="ECO:0007669"/>
    <property type="project" value="TreeGrafter"/>
</dbReference>
<dbReference type="Gene3D" id="2.40.160.50">
    <property type="entry name" value="membrane protein fhac: a member of the omp85/tpsb transporter family"/>
    <property type="match status" value="1"/>
</dbReference>
<protein>
    <recommendedName>
        <fullName evidence="2">Haemolysin activator HlyB C-terminal domain-containing protein</fullName>
    </recommendedName>
</protein>
<comment type="caution">
    <text evidence="3">The sequence shown here is derived from an EMBL/GenBank/DDBJ whole genome shotgun (WGS) entry which is preliminary data.</text>
</comment>
<keyword evidence="1" id="KW-0732">Signal</keyword>
<dbReference type="AlphaFoldDB" id="A0A851HWQ3"/>